<gene>
    <name evidence="2" type="ORF">QJS04_geneDACA004523</name>
</gene>
<evidence type="ECO:0000313" key="2">
    <source>
        <dbReference type="EMBL" id="KAK1279798.1"/>
    </source>
</evidence>
<dbReference type="InterPro" id="IPR008507">
    <property type="entry name" value="DUF789"/>
</dbReference>
<evidence type="ECO:0000313" key="3">
    <source>
        <dbReference type="Proteomes" id="UP001179952"/>
    </source>
</evidence>
<dbReference type="PANTHER" id="PTHR31343:SF8">
    <property type="entry name" value="OS07G0246600 PROTEIN"/>
    <property type="match status" value="1"/>
</dbReference>
<protein>
    <submittedName>
        <fullName evidence="2">Uncharacterized protein</fullName>
    </submittedName>
</protein>
<reference evidence="2" key="2">
    <citation type="submission" date="2023-06" db="EMBL/GenBank/DDBJ databases">
        <authorList>
            <person name="Ma L."/>
            <person name="Liu K.-W."/>
            <person name="Li Z."/>
            <person name="Hsiao Y.-Y."/>
            <person name="Qi Y."/>
            <person name="Fu T."/>
            <person name="Tang G."/>
            <person name="Zhang D."/>
            <person name="Sun W.-H."/>
            <person name="Liu D.-K."/>
            <person name="Li Y."/>
            <person name="Chen G.-Z."/>
            <person name="Liu X.-D."/>
            <person name="Liao X.-Y."/>
            <person name="Jiang Y.-T."/>
            <person name="Yu X."/>
            <person name="Hao Y."/>
            <person name="Huang J."/>
            <person name="Zhao X.-W."/>
            <person name="Ke S."/>
            <person name="Chen Y.-Y."/>
            <person name="Wu W.-L."/>
            <person name="Hsu J.-L."/>
            <person name="Lin Y.-F."/>
            <person name="Huang M.-D."/>
            <person name="Li C.-Y."/>
            <person name="Huang L."/>
            <person name="Wang Z.-W."/>
            <person name="Zhao X."/>
            <person name="Zhong W.-Y."/>
            <person name="Peng D.-H."/>
            <person name="Ahmad S."/>
            <person name="Lan S."/>
            <person name="Zhang J.-S."/>
            <person name="Tsai W.-C."/>
            <person name="Van De Peer Y."/>
            <person name="Liu Z.-J."/>
        </authorList>
    </citation>
    <scope>NUCLEOTIDE SEQUENCE</scope>
    <source>
        <strain evidence="2">SCP</strain>
        <tissue evidence="2">Leaves</tissue>
    </source>
</reference>
<dbReference type="PANTHER" id="PTHR31343">
    <property type="entry name" value="T15D22.8"/>
    <property type="match status" value="1"/>
</dbReference>
<dbReference type="AlphaFoldDB" id="A0AAV9BU73"/>
<keyword evidence="3" id="KW-1185">Reference proteome</keyword>
<dbReference type="Proteomes" id="UP001179952">
    <property type="component" value="Unassembled WGS sequence"/>
</dbReference>
<reference evidence="2" key="1">
    <citation type="journal article" date="2023" name="Nat. Commun.">
        <title>Diploid and tetraploid genomes of Acorus and the evolution of monocots.</title>
        <authorList>
            <person name="Ma L."/>
            <person name="Liu K.W."/>
            <person name="Li Z."/>
            <person name="Hsiao Y.Y."/>
            <person name="Qi Y."/>
            <person name="Fu T."/>
            <person name="Tang G.D."/>
            <person name="Zhang D."/>
            <person name="Sun W.H."/>
            <person name="Liu D.K."/>
            <person name="Li Y."/>
            <person name="Chen G.Z."/>
            <person name="Liu X.D."/>
            <person name="Liao X.Y."/>
            <person name="Jiang Y.T."/>
            <person name="Yu X."/>
            <person name="Hao Y."/>
            <person name="Huang J."/>
            <person name="Zhao X.W."/>
            <person name="Ke S."/>
            <person name="Chen Y.Y."/>
            <person name="Wu W.L."/>
            <person name="Hsu J.L."/>
            <person name="Lin Y.F."/>
            <person name="Huang M.D."/>
            <person name="Li C.Y."/>
            <person name="Huang L."/>
            <person name="Wang Z.W."/>
            <person name="Zhao X."/>
            <person name="Zhong W.Y."/>
            <person name="Peng D.H."/>
            <person name="Ahmad S."/>
            <person name="Lan S."/>
            <person name="Zhang J.S."/>
            <person name="Tsai W.C."/>
            <person name="Van de Peer Y."/>
            <person name="Liu Z.J."/>
        </authorList>
    </citation>
    <scope>NUCLEOTIDE SEQUENCE</scope>
    <source>
        <strain evidence="2">SCP</strain>
    </source>
</reference>
<sequence length="316" mass="35143">MPSLDGNLDRFIESTIPFVPAQCFSKTDLRSLRNAGAADLQCYYNLSDLWESFKEWSAYGAGVPLVLKGNEKVVQYYVPYLSGLQLYVDSSKLPSSMPRRAGEESDGDSGESASDDACDQVQAQSVLGSLGRLSLRDQPLQTGGYSSDDAEASNPQGHLIFEYMERDLPYIREPLANKISNLSRQFSGLKTYKSSDLLPSSWISVAWYPIYRIPMGPTLRDLDSCFLTYHSLATPSKNISDGHPGLLGTSRGRKVNDDPSHILCLRIFGLASYKFRESIWTNGIQQASSLSKAAKDFLHQLKVRHPDFDFFITHGS</sequence>
<dbReference type="Pfam" id="PF05623">
    <property type="entry name" value="DUF789"/>
    <property type="match status" value="1"/>
</dbReference>
<proteinExistence type="predicted"/>
<organism evidence="2 3">
    <name type="scientific">Acorus gramineus</name>
    <name type="common">Dwarf sweet flag</name>
    <dbReference type="NCBI Taxonomy" id="55184"/>
    <lineage>
        <taxon>Eukaryota</taxon>
        <taxon>Viridiplantae</taxon>
        <taxon>Streptophyta</taxon>
        <taxon>Embryophyta</taxon>
        <taxon>Tracheophyta</taxon>
        <taxon>Spermatophyta</taxon>
        <taxon>Magnoliopsida</taxon>
        <taxon>Liliopsida</taxon>
        <taxon>Acoraceae</taxon>
        <taxon>Acorus</taxon>
    </lineage>
</organism>
<evidence type="ECO:0000256" key="1">
    <source>
        <dbReference type="SAM" id="MobiDB-lite"/>
    </source>
</evidence>
<name>A0AAV9BU73_ACOGR</name>
<dbReference type="EMBL" id="JAUJYN010000001">
    <property type="protein sequence ID" value="KAK1279798.1"/>
    <property type="molecule type" value="Genomic_DNA"/>
</dbReference>
<accession>A0AAV9BU73</accession>
<comment type="caution">
    <text evidence="2">The sequence shown here is derived from an EMBL/GenBank/DDBJ whole genome shotgun (WGS) entry which is preliminary data.</text>
</comment>
<feature type="region of interest" description="Disordered" evidence="1">
    <location>
        <begin position="95"/>
        <end position="117"/>
    </location>
</feature>
<feature type="compositionally biased region" description="Acidic residues" evidence="1">
    <location>
        <begin position="104"/>
        <end position="117"/>
    </location>
</feature>